<evidence type="ECO:0000313" key="2">
    <source>
        <dbReference type="Proteomes" id="UP000095283"/>
    </source>
</evidence>
<accession>A0A1I7XCD5</accession>
<keyword evidence="1" id="KW-1133">Transmembrane helix</keyword>
<sequence>MEDSTRTTELERNAGKGFSLSLHGVITADNAFWLGKWEIANSVQEAQNGTSFWVWHLRKQHIYPLDQASAINGRLGQTVRANIDYTRLLIIIINPITGDMTITITITAVVVVVVVVTIIELVLCYLFISPLIYLIRAKTKSPTFLSIRNPRVFISSQDREMCDVESSRYNVDKTGMCS</sequence>
<protein>
    <submittedName>
        <fullName evidence="3">Transmembrane protein</fullName>
    </submittedName>
</protein>
<reference evidence="3" key="1">
    <citation type="submission" date="2016-11" db="UniProtKB">
        <authorList>
            <consortium name="WormBaseParasite"/>
        </authorList>
    </citation>
    <scope>IDENTIFICATION</scope>
</reference>
<evidence type="ECO:0000313" key="3">
    <source>
        <dbReference type="WBParaSite" id="Hba_15354"/>
    </source>
</evidence>
<dbReference type="Proteomes" id="UP000095283">
    <property type="component" value="Unplaced"/>
</dbReference>
<keyword evidence="2" id="KW-1185">Reference proteome</keyword>
<organism evidence="2 3">
    <name type="scientific">Heterorhabditis bacteriophora</name>
    <name type="common">Entomopathogenic nematode worm</name>
    <dbReference type="NCBI Taxonomy" id="37862"/>
    <lineage>
        <taxon>Eukaryota</taxon>
        <taxon>Metazoa</taxon>
        <taxon>Ecdysozoa</taxon>
        <taxon>Nematoda</taxon>
        <taxon>Chromadorea</taxon>
        <taxon>Rhabditida</taxon>
        <taxon>Rhabditina</taxon>
        <taxon>Rhabditomorpha</taxon>
        <taxon>Strongyloidea</taxon>
        <taxon>Heterorhabditidae</taxon>
        <taxon>Heterorhabditis</taxon>
    </lineage>
</organism>
<dbReference type="WBParaSite" id="Hba_15354">
    <property type="protein sequence ID" value="Hba_15354"/>
    <property type="gene ID" value="Hba_15354"/>
</dbReference>
<dbReference type="AlphaFoldDB" id="A0A1I7XCD5"/>
<keyword evidence="1" id="KW-0812">Transmembrane</keyword>
<evidence type="ECO:0000256" key="1">
    <source>
        <dbReference type="SAM" id="Phobius"/>
    </source>
</evidence>
<feature type="transmembrane region" description="Helical" evidence="1">
    <location>
        <begin position="104"/>
        <end position="128"/>
    </location>
</feature>
<proteinExistence type="predicted"/>
<keyword evidence="1" id="KW-0472">Membrane</keyword>
<name>A0A1I7XCD5_HETBA</name>